<proteinExistence type="predicted"/>
<name>A0ACB8BAY5_9AGAM</name>
<reference evidence="1" key="1">
    <citation type="journal article" date="2021" name="New Phytol.">
        <title>Evolutionary innovations through gain and loss of genes in the ectomycorrhizal Boletales.</title>
        <authorList>
            <person name="Wu G."/>
            <person name="Miyauchi S."/>
            <person name="Morin E."/>
            <person name="Kuo A."/>
            <person name="Drula E."/>
            <person name="Varga T."/>
            <person name="Kohler A."/>
            <person name="Feng B."/>
            <person name="Cao Y."/>
            <person name="Lipzen A."/>
            <person name="Daum C."/>
            <person name="Hundley H."/>
            <person name="Pangilinan J."/>
            <person name="Johnson J."/>
            <person name="Barry K."/>
            <person name="LaButti K."/>
            <person name="Ng V."/>
            <person name="Ahrendt S."/>
            <person name="Min B."/>
            <person name="Choi I.G."/>
            <person name="Park H."/>
            <person name="Plett J.M."/>
            <person name="Magnuson J."/>
            <person name="Spatafora J.W."/>
            <person name="Nagy L.G."/>
            <person name="Henrissat B."/>
            <person name="Grigoriev I.V."/>
            <person name="Yang Z.L."/>
            <person name="Xu J."/>
            <person name="Martin F.M."/>
        </authorList>
    </citation>
    <scope>NUCLEOTIDE SEQUENCE</scope>
    <source>
        <strain evidence="1">KUC20120723A-06</strain>
    </source>
</reference>
<comment type="caution">
    <text evidence="1">The sequence shown here is derived from an EMBL/GenBank/DDBJ whole genome shotgun (WGS) entry which is preliminary data.</text>
</comment>
<keyword evidence="2" id="KW-1185">Reference proteome</keyword>
<dbReference type="Proteomes" id="UP000790709">
    <property type="component" value="Unassembled WGS sequence"/>
</dbReference>
<dbReference type="EMBL" id="MU266473">
    <property type="protein sequence ID" value="KAH7922769.1"/>
    <property type="molecule type" value="Genomic_DNA"/>
</dbReference>
<sequence length="1209" mass="134518">MSVMLTKFESKSNRVKGLAFHPSQPLLAAALHNGSVQLWNYRMGVLVDRFEEHEGPVRGVAIHPSRALLATGGDDYKIKVWDLRPQSRRCLFTLHGHLDYVRTVQFHHEMPWILSSSDDQTIRIWNSTSRNCIAILTGHSHYVMSAQFHPKEDLIVSTSMDQTVRVWDISGLRKNTPNNGPNNFETFDTFSTVKYVLEGHDRGVNFAAFHPTLPLIVSAADDRTIKIWRMSETKAWEVDSCRGHFNNVSNAVFHPKHELIVSCGEDKTVRVWDLAKRTAIQTFRREHDRFWVLAAHPQLNLFAAGHDSGLIVFKLERERPAFAVHADSLYYIRDKYVRAYDFNSGSDIGLLSVRKFGSPYVPPRTLSYNPAERAVVATISSDNGIFELTSLPAQTTGEVKDSSTDGKRGTAHSAIFVARNRFAALNKTTQLIEVRDLSNSVVKSIKPPVQTNEIFYGGTACLILSSTSSVVLYDIQQQKTIAELNSPPVKYVVWSGDGQLVALMSKHTITIASKNFSQNSLIHETIRIKSGAWDDAGVFIYSTLNHIKYCLPQGDHGVICTLDNPVYLTRIKGKTAHCLDRSARPRTITFDPTEYRFKLALLRNNYEEMLHIIRTSTLLGQSIIAYLQQKGYPEIALHFVQDKNTRFDLAIECGNLDVALETAKAIDRPECWERLAQQALKQGNHKIVEKAYQQTKNFDRLSFLYLTTGSTEKLSKMQKIADARGDPMSRFHNALYAGDVEGRIAVLRDVGMYPLAYLTAKTNGLEELASEILEAAGLTEADVDDVPSYGASTLRPPPVVTPTTNLNWPAISLGESFFDRALTNGTLDGDGDVPHVNGFDSSAAAASSALDDWAKEETHDDIDPEEGGWELDAEAAEAEEKDEEGEQVLGEDEDLGAGAAPGVSETELWVRNSPFATDHVAAGSFETAMQLLNRQFGIVNFALLKPLFLSIYRSSHAYLSPTASLPPLRLHIRRNPSETSPGRVCPVIARPLQSIRSELSEGYRFVSGNKLPEAQATFRSVLQVLLLVVVSSDNEAKEWRDTVTAAREYLLGVSIELERRRVAQDEPDNVRRSLELAAYFTHCQLQPPHMQIALRSAIGVFAKANNHATAAKLARRLLDLNPDPKIVAQARQRIAAGDRNPRNTVEISYDEFTEFDICAATYTPIYKGSPAVHCPYTDASFLPEYKGKLDPLTELTEIGATGSGLPAPR</sequence>
<organism evidence="1 2">
    <name type="scientific">Leucogyrophana mollusca</name>
    <dbReference type="NCBI Taxonomy" id="85980"/>
    <lineage>
        <taxon>Eukaryota</taxon>
        <taxon>Fungi</taxon>
        <taxon>Dikarya</taxon>
        <taxon>Basidiomycota</taxon>
        <taxon>Agaricomycotina</taxon>
        <taxon>Agaricomycetes</taxon>
        <taxon>Agaricomycetidae</taxon>
        <taxon>Boletales</taxon>
        <taxon>Boletales incertae sedis</taxon>
        <taxon>Leucogyrophana</taxon>
    </lineage>
</organism>
<evidence type="ECO:0000313" key="1">
    <source>
        <dbReference type="EMBL" id="KAH7922769.1"/>
    </source>
</evidence>
<accession>A0ACB8BAY5</accession>
<protein>
    <submittedName>
        <fullName evidence="1">Coatomer, alpha subunit</fullName>
    </submittedName>
</protein>
<evidence type="ECO:0000313" key="2">
    <source>
        <dbReference type="Proteomes" id="UP000790709"/>
    </source>
</evidence>
<gene>
    <name evidence="1" type="ORF">BV22DRAFT_1037144</name>
</gene>